<evidence type="ECO:0000259" key="7">
    <source>
        <dbReference type="PROSITE" id="PS51886"/>
    </source>
</evidence>
<reference evidence="8 9" key="1">
    <citation type="submission" date="2015-03" db="EMBL/GenBank/DDBJ databases">
        <authorList>
            <person name="Radwan O."/>
            <person name="Al-Naeli F.A."/>
            <person name="Rendon G.A."/>
            <person name="Fields C."/>
        </authorList>
    </citation>
    <scope>NUCLEOTIDE SEQUENCE [LARGE SCALE GENOMIC DNA]</scope>
    <source>
        <strain evidence="8">CR-DP1</strain>
    </source>
</reference>
<comment type="similarity">
    <text evidence="3">Belongs to the RTC5 family.</text>
</comment>
<name>A0A0F4ZA76_9PEZI</name>
<keyword evidence="5" id="KW-0963">Cytoplasm</keyword>
<evidence type="ECO:0000256" key="4">
    <source>
        <dbReference type="ARBA" id="ARBA00015163"/>
    </source>
</evidence>
<evidence type="ECO:0000256" key="2">
    <source>
        <dbReference type="ARBA" id="ARBA00004496"/>
    </source>
</evidence>
<comment type="caution">
    <text evidence="8">The sequence shown here is derived from an EMBL/GenBank/DDBJ whole genome shotgun (WGS) entry which is preliminary data.</text>
</comment>
<accession>A0A0F4ZA76</accession>
<dbReference type="GO" id="GO:0005737">
    <property type="term" value="C:cytoplasm"/>
    <property type="evidence" value="ECO:0007669"/>
    <property type="project" value="UniProtKB-SubCell"/>
</dbReference>
<dbReference type="InterPro" id="IPR006571">
    <property type="entry name" value="TLDc_dom"/>
</dbReference>
<feature type="domain" description="TLDc" evidence="7">
    <location>
        <begin position="360"/>
        <end position="581"/>
    </location>
</feature>
<proteinExistence type="inferred from homology"/>
<dbReference type="AlphaFoldDB" id="A0A0F4ZA76"/>
<evidence type="ECO:0000256" key="3">
    <source>
        <dbReference type="ARBA" id="ARBA00006731"/>
    </source>
</evidence>
<dbReference type="OrthoDB" id="289228at2759"/>
<evidence type="ECO:0000313" key="8">
    <source>
        <dbReference type="EMBL" id="KKA27409.1"/>
    </source>
</evidence>
<dbReference type="PANTHER" id="PTHR23354">
    <property type="entry name" value="NUCLEOLAR PROTEIN 7/ESTROGEN RECEPTOR COACTIVATOR-RELATED"/>
    <property type="match status" value="1"/>
</dbReference>
<evidence type="ECO:0000256" key="6">
    <source>
        <dbReference type="SAM" id="MobiDB-lite"/>
    </source>
</evidence>
<dbReference type="EMBL" id="LAEV01001761">
    <property type="protein sequence ID" value="KKA27409.1"/>
    <property type="molecule type" value="Genomic_DNA"/>
</dbReference>
<comment type="function">
    <text evidence="1">May be involved in a process influencing telomere capping.</text>
</comment>
<dbReference type="Proteomes" id="UP000033483">
    <property type="component" value="Unassembled WGS sequence"/>
</dbReference>
<evidence type="ECO:0000313" key="9">
    <source>
        <dbReference type="Proteomes" id="UP000033483"/>
    </source>
</evidence>
<organism evidence="8 9">
    <name type="scientific">Thielaviopsis punctulata</name>
    <dbReference type="NCBI Taxonomy" id="72032"/>
    <lineage>
        <taxon>Eukaryota</taxon>
        <taxon>Fungi</taxon>
        <taxon>Dikarya</taxon>
        <taxon>Ascomycota</taxon>
        <taxon>Pezizomycotina</taxon>
        <taxon>Sordariomycetes</taxon>
        <taxon>Hypocreomycetidae</taxon>
        <taxon>Microascales</taxon>
        <taxon>Ceratocystidaceae</taxon>
        <taxon>Thielaviopsis</taxon>
    </lineage>
</organism>
<keyword evidence="9" id="KW-1185">Reference proteome</keyword>
<protein>
    <recommendedName>
        <fullName evidence="4">Restriction of telomere capping protein 5</fullName>
    </recommendedName>
</protein>
<feature type="compositionally biased region" description="Acidic residues" evidence="6">
    <location>
        <begin position="168"/>
        <end position="183"/>
    </location>
</feature>
<dbReference type="SMART" id="SM00584">
    <property type="entry name" value="TLDc"/>
    <property type="match status" value="1"/>
</dbReference>
<gene>
    <name evidence="8" type="ORF">TD95_000472</name>
</gene>
<feature type="region of interest" description="Disordered" evidence="6">
    <location>
        <begin position="145"/>
        <end position="183"/>
    </location>
</feature>
<dbReference type="GO" id="GO:0006979">
    <property type="term" value="P:response to oxidative stress"/>
    <property type="evidence" value="ECO:0007669"/>
    <property type="project" value="TreeGrafter"/>
</dbReference>
<evidence type="ECO:0000256" key="1">
    <source>
        <dbReference type="ARBA" id="ARBA00002738"/>
    </source>
</evidence>
<sequence>MGQTQSAAPRPCLTHEAITHQLARRFADKCFSSIEIYALKDVFKQLADTKSHVRYVSEDTIARFLELPDVLGASPVLFQMVSYLAAFPFLQDAPAVIGLDQLVIVLVLLTERYKKVLAKGAQDRNKLIFKSLAVYDRLLIDQTTQKETQEDKSDANRATSGFAVDQPAGDDEDDYDDDDDDDDDGGLALAALEALDVDEAVRKGDKPLKTAASHGMIPADNFRNLVMLLLLTAPIGPQESLSQYSTQISGTSLENLRSAADSVVASFLNVEKAPGIQAGQWSRILPVCFPHIFDGLHALFEHFLFSKNTDFSNTRKCNVLPLPPVDGASSPSLTRKPSVAGDGTLLEMDHVQPLLPSEGEIMTLSLVSQLSFFLPGTSLFRRLRPLYAGNNDGFSMGSFETKVFNWRAPTILLVRGTRLSESPQSVQETNFISSISARRLPPGSKGDRLTFGVYIGTPWKHTHKECFGESDSVLFQLEPVHDVFPASKINTDYVTFTKAPGTTQALAFGSPHPKPSQSNQWRSSHLNSLGAVSLRLDSSLEFGVFHHDYTSKGGAFHNSEFRRFDFQDRFEVESLEVWGCGGDEEAKVQAERWAWEEREAEARRRVNLGTGDIEADRALLEMAGLVGANRSGGSMM</sequence>
<dbReference type="PROSITE" id="PS51886">
    <property type="entry name" value="TLDC"/>
    <property type="match status" value="1"/>
</dbReference>
<dbReference type="Pfam" id="PF07534">
    <property type="entry name" value="TLD"/>
    <property type="match status" value="1"/>
</dbReference>
<dbReference type="GO" id="GO:0005634">
    <property type="term" value="C:nucleus"/>
    <property type="evidence" value="ECO:0007669"/>
    <property type="project" value="TreeGrafter"/>
</dbReference>
<dbReference type="PANTHER" id="PTHR23354:SF130">
    <property type="entry name" value="RESTRICTION OF TELOMERE CAPPING PROTEIN 5"/>
    <property type="match status" value="1"/>
</dbReference>
<comment type="subcellular location">
    <subcellularLocation>
        <location evidence="2">Cytoplasm</location>
    </subcellularLocation>
</comment>
<evidence type="ECO:0000256" key="5">
    <source>
        <dbReference type="ARBA" id="ARBA00022490"/>
    </source>
</evidence>